<proteinExistence type="predicted"/>
<dbReference type="AlphaFoldDB" id="A0A543G1P2"/>
<dbReference type="RefSeq" id="WP_089080796.1">
    <property type="nucleotide sequence ID" value="NZ_VFPJ01000001.1"/>
</dbReference>
<reference evidence="1 2" key="1">
    <citation type="submission" date="2019-06" db="EMBL/GenBank/DDBJ databases">
        <title>Genomic Encyclopedia of Archaeal and Bacterial Type Strains, Phase II (KMG-II): from individual species to whole genera.</title>
        <authorList>
            <person name="Goeker M."/>
        </authorList>
    </citation>
    <scope>NUCLEOTIDE SEQUENCE [LARGE SCALE GENOMIC DNA]</scope>
    <source>
        <strain evidence="1 2">DSM 24789</strain>
    </source>
</reference>
<dbReference type="Proteomes" id="UP000320773">
    <property type="component" value="Unassembled WGS sequence"/>
</dbReference>
<dbReference type="EMBL" id="VFPJ01000001">
    <property type="protein sequence ID" value="TQM39965.1"/>
    <property type="molecule type" value="Genomic_DNA"/>
</dbReference>
<comment type="caution">
    <text evidence="1">The sequence shown here is derived from an EMBL/GenBank/DDBJ whole genome shotgun (WGS) entry which is preliminary data.</text>
</comment>
<name>A0A543G1P2_9FLAO</name>
<protein>
    <submittedName>
        <fullName evidence="1">Uncharacterized protein</fullName>
    </submittedName>
</protein>
<evidence type="ECO:0000313" key="2">
    <source>
        <dbReference type="Proteomes" id="UP000320773"/>
    </source>
</evidence>
<accession>A0A543G1P2</accession>
<sequence>MGLFDFLKPKKTELDDNLTQLLKTFFPKGETDINAGTNELLLILNNSINKNEARNIFVKSVSMSRVASNFDKERLVKHLGGYCLQHFNEQQLDKFFNYLTALTVAMKVHGSSPVEIKRDGDAYVW</sequence>
<evidence type="ECO:0000313" key="1">
    <source>
        <dbReference type="EMBL" id="TQM39965.1"/>
    </source>
</evidence>
<gene>
    <name evidence="1" type="ORF">BC670_0817</name>
</gene>
<organism evidence="1 2">
    <name type="scientific">Flavobacterium branchiophilum</name>
    <dbReference type="NCBI Taxonomy" id="55197"/>
    <lineage>
        <taxon>Bacteria</taxon>
        <taxon>Pseudomonadati</taxon>
        <taxon>Bacteroidota</taxon>
        <taxon>Flavobacteriia</taxon>
        <taxon>Flavobacteriales</taxon>
        <taxon>Flavobacteriaceae</taxon>
        <taxon>Flavobacterium</taxon>
    </lineage>
</organism>